<dbReference type="PANTHER" id="PTHR13887">
    <property type="entry name" value="GLUTATHIONE S-TRANSFERASE KAPPA"/>
    <property type="match status" value="1"/>
</dbReference>
<organism evidence="2 3">
    <name type="scientific">Pedobacter steynii</name>
    <dbReference type="NCBI Taxonomy" id="430522"/>
    <lineage>
        <taxon>Bacteria</taxon>
        <taxon>Pseudomonadati</taxon>
        <taxon>Bacteroidota</taxon>
        <taxon>Sphingobacteriia</taxon>
        <taxon>Sphingobacteriales</taxon>
        <taxon>Sphingobacteriaceae</taxon>
        <taxon>Pedobacter</taxon>
    </lineage>
</organism>
<dbReference type="CDD" id="cd03024">
    <property type="entry name" value="DsbA_FrnE"/>
    <property type="match status" value="1"/>
</dbReference>
<accession>A0A1D7QMP3</accession>
<name>A0A1D7QMP3_9SPHI</name>
<dbReference type="KEGG" id="psty:BFS30_23845"/>
<evidence type="ECO:0000259" key="1">
    <source>
        <dbReference type="Pfam" id="PF01323"/>
    </source>
</evidence>
<dbReference type="InterPro" id="IPR036249">
    <property type="entry name" value="Thioredoxin-like_sf"/>
</dbReference>
<dbReference type="SUPFAM" id="SSF52833">
    <property type="entry name" value="Thioredoxin-like"/>
    <property type="match status" value="1"/>
</dbReference>
<dbReference type="Gene3D" id="3.40.30.10">
    <property type="entry name" value="Glutaredoxin"/>
    <property type="match status" value="1"/>
</dbReference>
<dbReference type="AlphaFoldDB" id="A0A1D7QMP3"/>
<dbReference type="Proteomes" id="UP000094313">
    <property type="component" value="Chromosome"/>
</dbReference>
<dbReference type="OrthoDB" id="9799122at2"/>
<evidence type="ECO:0000313" key="2">
    <source>
        <dbReference type="EMBL" id="AOM79928.1"/>
    </source>
</evidence>
<proteinExistence type="predicted"/>
<dbReference type="GO" id="GO:0016491">
    <property type="term" value="F:oxidoreductase activity"/>
    <property type="evidence" value="ECO:0007669"/>
    <property type="project" value="InterPro"/>
</dbReference>
<evidence type="ECO:0000313" key="3">
    <source>
        <dbReference type="Proteomes" id="UP000094313"/>
    </source>
</evidence>
<dbReference type="PANTHER" id="PTHR13887:SF41">
    <property type="entry name" value="THIOREDOXIN SUPERFAMILY PROTEIN"/>
    <property type="match status" value="1"/>
</dbReference>
<dbReference type="InterPro" id="IPR001853">
    <property type="entry name" value="DSBA-like_thioredoxin_dom"/>
</dbReference>
<dbReference type="Pfam" id="PF01323">
    <property type="entry name" value="DSBA"/>
    <property type="match status" value="1"/>
</dbReference>
<feature type="domain" description="DSBA-like thioredoxin" evidence="1">
    <location>
        <begin position="3"/>
        <end position="204"/>
    </location>
</feature>
<keyword evidence="3" id="KW-1185">Reference proteome</keyword>
<dbReference type="RefSeq" id="WP_069381590.1">
    <property type="nucleotide sequence ID" value="NZ_CP017141.1"/>
</dbReference>
<protein>
    <submittedName>
        <fullName evidence="2">Disulfide bond formation protein DsbA</fullName>
    </submittedName>
</protein>
<sequence>MKVDIWSDVRCPFCYIGKRKFESALAEFEHRGAVEVEWHSFELDPNMVTVLDKSSEEYLAERYGKSREWAAESHQHVTETAAEVGLDFNLERSVIANSFDAHRLIQLAKSKGLGDEMEEALFKAHFTDGKNIDDRSSLIGIGTEAGLDVQDMTAVLDSEDFADEVRYDEKTAETIGIRGVPFFVLNEKLGVSGAQSPETFLAALTQAWNEANPG</sequence>
<dbReference type="EMBL" id="CP017141">
    <property type="protein sequence ID" value="AOM79928.1"/>
    <property type="molecule type" value="Genomic_DNA"/>
</dbReference>
<gene>
    <name evidence="2" type="ORF">BFS30_23845</name>
</gene>
<reference evidence="2 3" key="1">
    <citation type="submission" date="2016-08" db="EMBL/GenBank/DDBJ databases">
        <authorList>
            <person name="Seilhamer J.J."/>
        </authorList>
    </citation>
    <scope>NUCLEOTIDE SEQUENCE [LARGE SCALE GENOMIC DNA]</scope>
    <source>
        <strain evidence="2 3">DX4</strain>
    </source>
</reference>